<organism evidence="1 2">
    <name type="scientific">Didymodactylos carnosus</name>
    <dbReference type="NCBI Taxonomy" id="1234261"/>
    <lineage>
        <taxon>Eukaryota</taxon>
        <taxon>Metazoa</taxon>
        <taxon>Spiralia</taxon>
        <taxon>Gnathifera</taxon>
        <taxon>Rotifera</taxon>
        <taxon>Eurotatoria</taxon>
        <taxon>Bdelloidea</taxon>
        <taxon>Philodinida</taxon>
        <taxon>Philodinidae</taxon>
        <taxon>Didymodactylos</taxon>
    </lineage>
</organism>
<feature type="non-terminal residue" evidence="1">
    <location>
        <position position="1"/>
    </location>
</feature>
<reference evidence="1" key="1">
    <citation type="submission" date="2021-02" db="EMBL/GenBank/DDBJ databases">
        <authorList>
            <person name="Nowell W R."/>
        </authorList>
    </citation>
    <scope>NUCLEOTIDE SEQUENCE</scope>
</reference>
<sequence length="141" mass="15947">IPLTMEFLNEKLIDCVCNPGDKPVLSKLLGTLGVDKIKLTTAVLPPSDENALETALQRPEQPKEKTWHLHEFYQKPGIELRTTVSVKTIPVGNGQTYIGNWMDTKNYYYRLATLSEQERLTNADVDEKELGLEKETASEIE</sequence>
<dbReference type="AlphaFoldDB" id="A0A8S2XPE6"/>
<name>A0A8S2XPE6_9BILA</name>
<protein>
    <submittedName>
        <fullName evidence="1">Uncharacterized protein</fullName>
    </submittedName>
</protein>
<proteinExistence type="predicted"/>
<evidence type="ECO:0000313" key="1">
    <source>
        <dbReference type="EMBL" id="CAF4503415.1"/>
    </source>
</evidence>
<evidence type="ECO:0000313" key="2">
    <source>
        <dbReference type="Proteomes" id="UP000682733"/>
    </source>
</evidence>
<gene>
    <name evidence="1" type="ORF">TMI583_LOCUS48051</name>
</gene>
<accession>A0A8S2XPE6</accession>
<dbReference type="EMBL" id="CAJOBA010096041">
    <property type="protein sequence ID" value="CAF4503415.1"/>
    <property type="molecule type" value="Genomic_DNA"/>
</dbReference>
<comment type="caution">
    <text evidence="1">The sequence shown here is derived from an EMBL/GenBank/DDBJ whole genome shotgun (WGS) entry which is preliminary data.</text>
</comment>
<dbReference type="Proteomes" id="UP000682733">
    <property type="component" value="Unassembled WGS sequence"/>
</dbReference>